<protein>
    <submittedName>
        <fullName evidence="2">Uncharacterized protein</fullName>
    </submittedName>
</protein>
<accession>A0A9X1X6C6</accession>
<keyword evidence="1" id="KW-0812">Transmembrane</keyword>
<keyword evidence="1" id="KW-0472">Membrane</keyword>
<comment type="caution">
    <text evidence="2">The sequence shown here is derived from an EMBL/GenBank/DDBJ whole genome shotgun (WGS) entry which is preliminary data.</text>
</comment>
<evidence type="ECO:0000256" key="1">
    <source>
        <dbReference type="SAM" id="Phobius"/>
    </source>
</evidence>
<dbReference type="RefSeq" id="WP_245133077.1">
    <property type="nucleotide sequence ID" value="NZ_JALJEJ010000015.1"/>
</dbReference>
<name>A0A9X1X6C6_9SPHI</name>
<feature type="transmembrane region" description="Helical" evidence="1">
    <location>
        <begin position="39"/>
        <end position="59"/>
    </location>
</feature>
<evidence type="ECO:0000313" key="2">
    <source>
        <dbReference type="EMBL" id="MCJ8211962.1"/>
    </source>
</evidence>
<keyword evidence="3" id="KW-1185">Reference proteome</keyword>
<proteinExistence type="predicted"/>
<dbReference type="EMBL" id="JALJEJ010000015">
    <property type="protein sequence ID" value="MCJ8211962.1"/>
    <property type="molecule type" value="Genomic_DNA"/>
</dbReference>
<dbReference type="Proteomes" id="UP001139450">
    <property type="component" value="Unassembled WGS sequence"/>
</dbReference>
<gene>
    <name evidence="2" type="ORF">MUY27_19750</name>
</gene>
<reference evidence="2" key="1">
    <citation type="submission" date="2022-04" db="EMBL/GenBank/DDBJ databases">
        <title>Mucilaginibacter sp. RS28 isolated from freshwater.</title>
        <authorList>
            <person name="Ko S.-R."/>
        </authorList>
    </citation>
    <scope>NUCLEOTIDE SEQUENCE</scope>
    <source>
        <strain evidence="2">RS28</strain>
    </source>
</reference>
<dbReference type="AlphaFoldDB" id="A0A9X1X6C6"/>
<feature type="transmembrane region" description="Helical" evidence="1">
    <location>
        <begin position="16"/>
        <end position="33"/>
    </location>
</feature>
<organism evidence="2 3">
    <name type="scientific">Mucilaginibacter straminoryzae</name>
    <dbReference type="NCBI Taxonomy" id="2932774"/>
    <lineage>
        <taxon>Bacteria</taxon>
        <taxon>Pseudomonadati</taxon>
        <taxon>Bacteroidota</taxon>
        <taxon>Sphingobacteriia</taxon>
        <taxon>Sphingobacteriales</taxon>
        <taxon>Sphingobacteriaceae</taxon>
        <taxon>Mucilaginibacter</taxon>
    </lineage>
</organism>
<keyword evidence="1" id="KW-1133">Transmembrane helix</keyword>
<evidence type="ECO:0000313" key="3">
    <source>
        <dbReference type="Proteomes" id="UP001139450"/>
    </source>
</evidence>
<sequence>MSHHQHHNTEDRSLDSVYYIVAVLSGMFTGAIIDKGIIWVVVGAVLGLLTAAFFLKSAVRGRWQD</sequence>